<evidence type="ECO:0000256" key="6">
    <source>
        <dbReference type="ARBA" id="ARBA00022781"/>
    </source>
</evidence>
<comment type="function">
    <text evidence="12">Subunit 8, of the mitochondrial membrane ATP synthase complex (F(1)F(0) ATP synthase or Complex V) that produces ATP from ADP in the presence of a proton gradient across the membrane which is generated by electron transport complexes of the respiratory chain. ATP synthase complex consist of a soluble F(1) head domain - the catalytic core - and a membrane F(1) domain - the membrane proton channel. These two domains are linked by a central stalk rotating inside the F(1) region and a stationary peripheral stalk. During catalysis, ATP synthesis in the catalytic domain of F(1) is coupled via a rotary mechanism of the central stalk subunits to proton translocation. In vivo, can only synthesize ATP although its ATP hydrolase activity can be activated artificially in vitro. Part of the complex F(0) domain.</text>
</comment>
<evidence type="ECO:0000256" key="14">
    <source>
        <dbReference type="RuleBase" id="RU003661"/>
    </source>
</evidence>
<evidence type="ECO:0000256" key="15">
    <source>
        <dbReference type="SAM" id="Phobius"/>
    </source>
</evidence>
<keyword evidence="6 14" id="KW-0375">Hydrogen ion transport</keyword>
<evidence type="ECO:0000256" key="4">
    <source>
        <dbReference type="ARBA" id="ARBA00022547"/>
    </source>
</evidence>
<geneLocation type="mitochondrion" evidence="16"/>
<organism evidence="16">
    <name type="scientific">Culaea inconstans</name>
    <name type="common">brook stickleback</name>
    <dbReference type="NCBI Taxonomy" id="240156"/>
    <lineage>
        <taxon>Eukaryota</taxon>
        <taxon>Metazoa</taxon>
        <taxon>Chordata</taxon>
        <taxon>Craniata</taxon>
        <taxon>Vertebrata</taxon>
        <taxon>Euteleostomi</taxon>
        <taxon>Actinopterygii</taxon>
        <taxon>Neopterygii</taxon>
        <taxon>Teleostei</taxon>
        <taxon>Neoteleostei</taxon>
        <taxon>Acanthomorphata</taxon>
        <taxon>Eupercaria</taxon>
        <taxon>Perciformes</taxon>
        <taxon>Cottioidei</taxon>
        <taxon>Gasterosteales</taxon>
        <taxon>Gasterosteidae</taxon>
        <taxon>Culaea</taxon>
    </lineage>
</organism>
<dbReference type="GO" id="GO:0015078">
    <property type="term" value="F:proton transmembrane transporter activity"/>
    <property type="evidence" value="ECO:0007669"/>
    <property type="project" value="InterPro"/>
</dbReference>
<dbReference type="EMBL" id="AB445125">
    <property type="protein sequence ID" value="BAG83057.1"/>
    <property type="molecule type" value="Genomic_DNA"/>
</dbReference>
<evidence type="ECO:0000256" key="7">
    <source>
        <dbReference type="ARBA" id="ARBA00022989"/>
    </source>
</evidence>
<reference evidence="16" key="1">
    <citation type="journal article" date="2009" name="Mol. Phylogenet. Evol.">
        <title>Stickleback phylogenies resolved: evidence from mitochondrial genomes and 11 nuclear genes.</title>
        <authorList>
            <person name="Kawahara R."/>
            <person name="Miya M."/>
            <person name="Mabuchi K."/>
            <person name="Near T.J."/>
            <person name="Nishida M."/>
        </authorList>
    </citation>
    <scope>NUCLEOTIDE SEQUENCE</scope>
    <source>
        <tissue evidence="16">Muscle</tissue>
    </source>
</reference>
<proteinExistence type="inferred from homology"/>
<evidence type="ECO:0000313" key="16">
    <source>
        <dbReference type="EMBL" id="BAG83057.1"/>
    </source>
</evidence>
<evidence type="ECO:0000256" key="12">
    <source>
        <dbReference type="ARBA" id="ARBA00053067"/>
    </source>
</evidence>
<dbReference type="InterPro" id="IPR001421">
    <property type="entry name" value="ATP8_metazoa"/>
</dbReference>
<comment type="subunit">
    <text evidence="13">Component of the ATP synthase complex composed at least of ATP5F1A/subunit alpha, ATP5F1B/subunit beta, ATP5MC1/subunit c (homooctomer), MT-ATP6/subunit a, MT-ATP8/subunit 8, ATP5ME/subunit e, ATP5MF/subunit f, ATP5MG/subunit g, ATP5MK/subunit k, ATP5MJ/subunit j, ATP5F1C/subunit gamma, ATP5F1D/subunit delta, ATP5F1E/subunit epsilon, ATP5PF/subunit F6, ATP5PB/subunit b, ATP5PD/subunit d, ATP5PO/subunit OSCP. ATP synthase complex consists of a soluble F(1) head domain (subunits alpha(3) and beta(3)) - the catalytic core - and a membrane F(0) domain - the membrane proton channel (subunits c, a, 8, e, f, g, k and j). These two domains are linked by a central stalk (subunits gamma, delta, and epsilon) rotating inside the F1 region and a stationary peripheral stalk (subunits F6, b, d, and OSCP).</text>
</comment>
<evidence type="ECO:0000256" key="13">
    <source>
        <dbReference type="ARBA" id="ARBA00064647"/>
    </source>
</evidence>
<name>B7XC85_9TELE</name>
<dbReference type="GO" id="GO:0031966">
    <property type="term" value="C:mitochondrial membrane"/>
    <property type="evidence" value="ECO:0007669"/>
    <property type="project" value="UniProtKB-SubCell"/>
</dbReference>
<comment type="subcellular location">
    <subcellularLocation>
        <location evidence="1 14">Mitochondrion membrane</location>
        <topology evidence="1 14">Single-pass membrane protein</topology>
    </subcellularLocation>
</comment>
<keyword evidence="8 14" id="KW-0406">Ion transport</keyword>
<evidence type="ECO:0000256" key="11">
    <source>
        <dbReference type="ARBA" id="ARBA00023310"/>
    </source>
</evidence>
<keyword evidence="11" id="KW-0066">ATP synthesis</keyword>
<protein>
    <recommendedName>
        <fullName evidence="14">ATP synthase complex subunit 8</fullName>
    </recommendedName>
</protein>
<evidence type="ECO:0000256" key="3">
    <source>
        <dbReference type="ARBA" id="ARBA00022448"/>
    </source>
</evidence>
<dbReference type="PANTHER" id="PTHR39937:SF1">
    <property type="entry name" value="ATP SYNTHASE PROTEIN 8"/>
    <property type="match status" value="1"/>
</dbReference>
<evidence type="ECO:0000256" key="8">
    <source>
        <dbReference type="ARBA" id="ARBA00023065"/>
    </source>
</evidence>
<keyword evidence="3 14" id="KW-0813">Transport</keyword>
<feature type="transmembrane region" description="Helical" evidence="15">
    <location>
        <begin position="6"/>
        <end position="24"/>
    </location>
</feature>
<dbReference type="PANTHER" id="PTHR39937">
    <property type="entry name" value="ATP SYNTHASE PROTEIN 8"/>
    <property type="match status" value="1"/>
</dbReference>
<gene>
    <name evidence="16" type="primary">ATPase 8</name>
</gene>
<dbReference type="AlphaFoldDB" id="B7XC85"/>
<dbReference type="InterPro" id="IPR050635">
    <property type="entry name" value="ATPase_protein_8"/>
</dbReference>
<accession>B7XC85</accession>
<evidence type="ECO:0000256" key="5">
    <source>
        <dbReference type="ARBA" id="ARBA00022692"/>
    </source>
</evidence>
<dbReference type="GO" id="GO:0045259">
    <property type="term" value="C:proton-transporting ATP synthase complex"/>
    <property type="evidence" value="ECO:0007669"/>
    <property type="project" value="UniProtKB-KW"/>
</dbReference>
<keyword evidence="9 14" id="KW-0496">Mitochondrion</keyword>
<comment type="similarity">
    <text evidence="2 14">Belongs to the ATPase protein 8 family.</text>
</comment>
<evidence type="ECO:0000256" key="9">
    <source>
        <dbReference type="ARBA" id="ARBA00023128"/>
    </source>
</evidence>
<evidence type="ECO:0000256" key="1">
    <source>
        <dbReference type="ARBA" id="ARBA00004304"/>
    </source>
</evidence>
<keyword evidence="10 15" id="KW-0472">Membrane</keyword>
<evidence type="ECO:0000256" key="10">
    <source>
        <dbReference type="ARBA" id="ARBA00023136"/>
    </source>
</evidence>
<evidence type="ECO:0000256" key="2">
    <source>
        <dbReference type="ARBA" id="ARBA00008892"/>
    </source>
</evidence>
<sequence length="55" mass="6613">MPQLNPSPWFIMLIFSWMIFLVIIPPKVMAHIFSNEPAMQSTKKHFTDPWTWPWP</sequence>
<keyword evidence="5 14" id="KW-0812">Transmembrane</keyword>
<dbReference type="Pfam" id="PF00895">
    <property type="entry name" value="ATP-synt_8"/>
    <property type="match status" value="1"/>
</dbReference>
<keyword evidence="7 15" id="KW-1133">Transmembrane helix</keyword>
<dbReference type="GO" id="GO:0015986">
    <property type="term" value="P:proton motive force-driven ATP synthesis"/>
    <property type="evidence" value="ECO:0007669"/>
    <property type="project" value="InterPro"/>
</dbReference>
<keyword evidence="4 14" id="KW-0138">CF(0)</keyword>